<reference evidence="1 2" key="1">
    <citation type="submission" date="2024-09" db="EMBL/GenBank/DDBJ databases">
        <title>Chromosome-scale assembly of Riccia fluitans.</title>
        <authorList>
            <person name="Paukszto L."/>
            <person name="Sawicki J."/>
            <person name="Karawczyk K."/>
            <person name="Piernik-Szablinska J."/>
            <person name="Szczecinska M."/>
            <person name="Mazdziarz M."/>
        </authorList>
    </citation>
    <scope>NUCLEOTIDE SEQUENCE [LARGE SCALE GENOMIC DNA]</scope>
    <source>
        <strain evidence="1">Rf_01</strain>
        <tissue evidence="1">Aerial parts of the thallus</tissue>
    </source>
</reference>
<accession>A0ABD1YE09</accession>
<dbReference type="EMBL" id="JBHFFA010000004">
    <property type="protein sequence ID" value="KAL2628911.1"/>
    <property type="molecule type" value="Genomic_DNA"/>
</dbReference>
<keyword evidence="2" id="KW-1185">Reference proteome</keyword>
<comment type="caution">
    <text evidence="1">The sequence shown here is derived from an EMBL/GenBank/DDBJ whole genome shotgun (WGS) entry which is preliminary data.</text>
</comment>
<dbReference type="AlphaFoldDB" id="A0ABD1YE09"/>
<evidence type="ECO:0000313" key="2">
    <source>
        <dbReference type="Proteomes" id="UP001605036"/>
    </source>
</evidence>
<proteinExistence type="predicted"/>
<dbReference type="Proteomes" id="UP001605036">
    <property type="component" value="Unassembled WGS sequence"/>
</dbReference>
<evidence type="ECO:0000313" key="1">
    <source>
        <dbReference type="EMBL" id="KAL2628911.1"/>
    </source>
</evidence>
<gene>
    <name evidence="1" type="ORF">R1flu_013597</name>
</gene>
<name>A0ABD1YE09_9MARC</name>
<protein>
    <submittedName>
        <fullName evidence="1">Uncharacterized protein</fullName>
    </submittedName>
</protein>
<organism evidence="1 2">
    <name type="scientific">Riccia fluitans</name>
    <dbReference type="NCBI Taxonomy" id="41844"/>
    <lineage>
        <taxon>Eukaryota</taxon>
        <taxon>Viridiplantae</taxon>
        <taxon>Streptophyta</taxon>
        <taxon>Embryophyta</taxon>
        <taxon>Marchantiophyta</taxon>
        <taxon>Marchantiopsida</taxon>
        <taxon>Marchantiidae</taxon>
        <taxon>Marchantiales</taxon>
        <taxon>Ricciaceae</taxon>
        <taxon>Riccia</taxon>
    </lineage>
</organism>
<sequence length="106" mass="11252">MEYGILAPNEHGVGSADLHKYLEAMKPVMATMMLVTNEAGRSSEAPDCTAGPGAGAGAAAMATPMLEKATAATMAKATSDRTVKAMTDIVFWDEFGVRKETKRERE</sequence>